<dbReference type="PANTHER" id="PTHR33993">
    <property type="entry name" value="GLYOXALASE-RELATED"/>
    <property type="match status" value="1"/>
</dbReference>
<dbReference type="InterPro" id="IPR004360">
    <property type="entry name" value="Glyas_Fos-R_dOase_dom"/>
</dbReference>
<keyword evidence="3" id="KW-1185">Reference proteome</keyword>
<dbReference type="Gene3D" id="3.10.180.10">
    <property type="entry name" value="2,3-Dihydroxybiphenyl 1,2-Dioxygenase, domain 1"/>
    <property type="match status" value="1"/>
</dbReference>
<comment type="caution">
    <text evidence="2">The sequence shown here is derived from an EMBL/GenBank/DDBJ whole genome shotgun (WGS) entry which is preliminary data.</text>
</comment>
<gene>
    <name evidence="2" type="ORF">LG943_10735</name>
</gene>
<accession>A0A9X3SFI4</accession>
<dbReference type="CDD" id="cd06587">
    <property type="entry name" value="VOC"/>
    <property type="match status" value="1"/>
</dbReference>
<organism evidence="2 3">
    <name type="scientific">Streptomonospora mangrovi</name>
    <dbReference type="NCBI Taxonomy" id="2883123"/>
    <lineage>
        <taxon>Bacteria</taxon>
        <taxon>Bacillati</taxon>
        <taxon>Actinomycetota</taxon>
        <taxon>Actinomycetes</taxon>
        <taxon>Streptosporangiales</taxon>
        <taxon>Nocardiopsidaceae</taxon>
        <taxon>Streptomonospora</taxon>
    </lineage>
</organism>
<dbReference type="RefSeq" id="WP_270072074.1">
    <property type="nucleotide sequence ID" value="NZ_JAJAQC010000015.1"/>
</dbReference>
<reference evidence="2" key="1">
    <citation type="submission" date="2021-10" db="EMBL/GenBank/DDBJ databases">
        <title>Streptomonospora sp. nov., isolated from mangrove soil.</title>
        <authorList>
            <person name="Chen X."/>
            <person name="Ge X."/>
            <person name="Liu W."/>
        </authorList>
    </citation>
    <scope>NUCLEOTIDE SEQUENCE</scope>
    <source>
        <strain evidence="2">S1-112</strain>
    </source>
</reference>
<proteinExistence type="predicted"/>
<name>A0A9X3SFI4_9ACTN</name>
<dbReference type="EMBL" id="JAJAQC010000015">
    <property type="protein sequence ID" value="MDA0564795.1"/>
    <property type="molecule type" value="Genomic_DNA"/>
</dbReference>
<evidence type="ECO:0000313" key="2">
    <source>
        <dbReference type="EMBL" id="MDA0564795.1"/>
    </source>
</evidence>
<dbReference type="InterPro" id="IPR037523">
    <property type="entry name" value="VOC_core"/>
</dbReference>
<dbReference type="AlphaFoldDB" id="A0A9X3SFI4"/>
<dbReference type="Pfam" id="PF00903">
    <property type="entry name" value="Glyoxalase"/>
    <property type="match status" value="1"/>
</dbReference>
<dbReference type="InterPro" id="IPR052164">
    <property type="entry name" value="Anthracycline_SecMetBiosynth"/>
</dbReference>
<sequence length="145" mass="14855">MTHSTGISDTTGTDTGATAVAATSAAVAGPDFIALQVRDVAAAAAFYEEHLGLRRAPASPPGAVVFATEPVPFAVREPLPGVDLDGVERPGLGVALWLRATDAQQVHDRLAAAGVPVLAPPRDTPFGRAFTFADPEGYAITVHDA</sequence>
<dbReference type="InterPro" id="IPR029068">
    <property type="entry name" value="Glyas_Bleomycin-R_OHBP_Dase"/>
</dbReference>
<dbReference type="SUPFAM" id="SSF54593">
    <property type="entry name" value="Glyoxalase/Bleomycin resistance protein/Dihydroxybiphenyl dioxygenase"/>
    <property type="match status" value="1"/>
</dbReference>
<evidence type="ECO:0000259" key="1">
    <source>
        <dbReference type="PROSITE" id="PS51819"/>
    </source>
</evidence>
<dbReference type="PROSITE" id="PS51819">
    <property type="entry name" value="VOC"/>
    <property type="match status" value="1"/>
</dbReference>
<protein>
    <submittedName>
        <fullName evidence="2">VOC family protein</fullName>
    </submittedName>
</protein>
<evidence type="ECO:0000313" key="3">
    <source>
        <dbReference type="Proteomes" id="UP001140076"/>
    </source>
</evidence>
<feature type="domain" description="VOC" evidence="1">
    <location>
        <begin position="29"/>
        <end position="145"/>
    </location>
</feature>
<dbReference type="Proteomes" id="UP001140076">
    <property type="component" value="Unassembled WGS sequence"/>
</dbReference>